<dbReference type="Proteomes" id="UP000181898">
    <property type="component" value="Chromosome"/>
</dbReference>
<proteinExistence type="predicted"/>
<protein>
    <recommendedName>
        <fullName evidence="1">Polysaccharide pyruvyl transferase domain-containing protein</fullName>
    </recommendedName>
</protein>
<evidence type="ECO:0000313" key="2">
    <source>
        <dbReference type="EMBL" id="APG66384.1"/>
    </source>
</evidence>
<dbReference type="InterPro" id="IPR007345">
    <property type="entry name" value="Polysacch_pyruvyl_Trfase"/>
</dbReference>
<name>A0A1L3JMR7_9FLAO</name>
<organism evidence="2 3">
    <name type="scientific">Tenacibaculum todarodis</name>
    <dbReference type="NCBI Taxonomy" id="1850252"/>
    <lineage>
        <taxon>Bacteria</taxon>
        <taxon>Pseudomonadati</taxon>
        <taxon>Bacteroidota</taxon>
        <taxon>Flavobacteriia</taxon>
        <taxon>Flavobacteriales</taxon>
        <taxon>Flavobacteriaceae</taxon>
        <taxon>Tenacibaculum</taxon>
    </lineage>
</organism>
<dbReference type="EMBL" id="CP018155">
    <property type="protein sequence ID" value="APG66384.1"/>
    <property type="molecule type" value="Genomic_DNA"/>
</dbReference>
<keyword evidence="3" id="KW-1185">Reference proteome</keyword>
<evidence type="ECO:0000259" key="1">
    <source>
        <dbReference type="Pfam" id="PF04230"/>
    </source>
</evidence>
<sequence length="240" mass="27572">MLNPIIAKEFSENKDVKKISKRKSSYFEHYYIIGSILQRCNKNTIVWGSGIISEDSVIKEKPKKVLAVRGPLTRKKLLEFGIECPEVYGDPALLLPRFHNPKNIARKFELGIIPHYRDKKNKELLKFLKRNPGIKVIDVQNKNPLKVVDEILECKNIISSSLHGIIVADAYNIPSVWINFSDKVVGNGFKFRDYFASVGRTEKSPYDFNEIKDLDNLLDLFKEDYTINIDLDKLVAAFPN</sequence>
<dbReference type="KEGG" id="ten:LPB136_02935"/>
<feature type="domain" description="Polysaccharide pyruvyl transferase" evidence="1">
    <location>
        <begin position="25"/>
        <end position="179"/>
    </location>
</feature>
<dbReference type="AlphaFoldDB" id="A0A1L3JMR7"/>
<accession>A0A1L3JMR7</accession>
<gene>
    <name evidence="2" type="ORF">LPB136_02935</name>
</gene>
<evidence type="ECO:0000313" key="3">
    <source>
        <dbReference type="Proteomes" id="UP000181898"/>
    </source>
</evidence>
<dbReference type="Pfam" id="PF04230">
    <property type="entry name" value="PS_pyruv_trans"/>
    <property type="match status" value="1"/>
</dbReference>
<reference evidence="2 3" key="1">
    <citation type="submission" date="2016-11" db="EMBL/GenBank/DDBJ databases">
        <title>Tenacibaculum sp. LPB0136, isolated from marine environment.</title>
        <authorList>
            <person name="Kim E."/>
            <person name="Yi H."/>
        </authorList>
    </citation>
    <scope>NUCLEOTIDE SEQUENCE [LARGE SCALE GENOMIC DNA]</scope>
    <source>
        <strain evidence="2 3">LPB0136</strain>
    </source>
</reference>
<dbReference type="STRING" id="1850252.LPB136_02935"/>